<evidence type="ECO:0000256" key="4">
    <source>
        <dbReference type="SAM" id="MobiDB-lite"/>
    </source>
</evidence>
<dbReference type="Gene3D" id="2.60.40.150">
    <property type="entry name" value="C2 domain"/>
    <property type="match status" value="1"/>
</dbReference>
<proteinExistence type="inferred from homology"/>
<evidence type="ECO:0000256" key="1">
    <source>
        <dbReference type="ARBA" id="ARBA00006545"/>
    </source>
</evidence>
<keyword evidence="2" id="KW-0813">Transport</keyword>
<dbReference type="InterPro" id="IPR056748">
    <property type="entry name" value="VPS13-like_C"/>
</dbReference>
<dbReference type="InterPro" id="IPR009543">
    <property type="entry name" value="VPS13_VAB"/>
</dbReference>
<dbReference type="Pfam" id="PF25037">
    <property type="entry name" value="VPS13_C"/>
    <property type="match status" value="1"/>
</dbReference>
<dbReference type="InterPro" id="IPR010482">
    <property type="entry name" value="TECPR1-like_DysF"/>
</dbReference>
<dbReference type="GO" id="GO:0006869">
    <property type="term" value="P:lipid transport"/>
    <property type="evidence" value="ECO:0007669"/>
    <property type="project" value="UniProtKB-KW"/>
</dbReference>
<dbReference type="SUPFAM" id="SSF49562">
    <property type="entry name" value="C2 domain (Calcium/lipid-binding domain, CaLB)"/>
    <property type="match status" value="1"/>
</dbReference>
<evidence type="ECO:0000256" key="2">
    <source>
        <dbReference type="ARBA" id="ARBA00022448"/>
    </source>
</evidence>
<dbReference type="PANTHER" id="PTHR45523">
    <property type="entry name" value="TETRATRICOPEPTIDE REPEAT (TPR)-CONTAINING PROTEIN-RELATED"/>
    <property type="match status" value="1"/>
</dbReference>
<dbReference type="InterPro" id="IPR035892">
    <property type="entry name" value="C2_domain_sf"/>
</dbReference>
<dbReference type="Pfam" id="PF25036">
    <property type="entry name" value="VPS13_VAB"/>
    <property type="match status" value="1"/>
</dbReference>
<sequence>MFEAHVLHLLRKYLGEYVHGLSAEALRISVWKGDVVLKDLKLKAEALNALKLPVTVKAGFLGTITLKVPWKSLGKEPVIVQIDQVFILANPAPDGRSLKEEDREKLFEAKLQQIDEAESATLEAISRSKLGNPSAGNSWLASLISTIIGNLKISISNVHIRYEDSVSNPGQPFSCGVTLAKLAAVTMDEQGNETFDTSGALDKLRKSLQLERLAFYHDSNRDPWKLDKRWENLSPREWIEIFEDGINESSKGSTVMSPWAQDRNYLVSPINGVLKYHRLGNQERKDSSVPFEKASIVISDVSLTITEAQYHDWIKLMEAISTYRTHVEVSHLRPVVPISEGAALWWRYAAQAGLQQKKMCYRFSWEQIQNFCHLRRRYVQLYADSLQRINVDNSKIREIEKDLDPKVILLWRFLAHAKVESVKSKEAAEQRMLKKGSWFSLRWRSTSEDASAVDSSSVTRSVEERLTKEEWEAVNNLLSFQPDEDLAHIGKDMQNMIHYMIIVSISKAAVRIVNINDTDIVCGRFENLNVSTKFKHRSTHCDVTLQYYGFSSPEGSLAQSVSNEQKVNALQASFVHTPAGENVDWRLSATISPCHVTVIVESYERFLHFVKRSTAVSPTVALETATALQHKIEEVTRKAQEQFQMVLEEQSRFALDIDLDAPKVRVPIKSCISTESDSHLLLDFGHFTLQTMDDEQLHDHGHSLYSRFHISGRDIAAFFTDCDSTSQSFNWGSRPSISACSEDANKFYSLIDRCGMAVIVDQIKVPHRNHPSTRISVQIPSLGIHFSPDRYFRLNELLSLFNGAMPNDEQHTVESPPTGLVPWNRPYLTTEARILVWKGIGYSVAAWQPCFLVLSGLHLYVLESETSQSYQRCSRMAGKQVCDVPSSNVGGSTSCIAVSTRGMDIQKALESFSTLIVEFPNEEVKSAWLRELVQSTYRASAPPSVDILDDIREDPSEFPESQSSNSKAADLVVNGTVVETKFSIYGKFGDDEEERIHEKLLLQILASGGKVHVSSCISDLTVKVKLNSLKIKDELQGSLSTHSHYLACSVVNDQHSYSSSSKLEPQEKDLPAVTVEEDIFKDALADFITFHDTAETHEKDLFKGNISASDVFYEAMGPDDSDFVSVTFLTMNPGSPDYDGIDTQMSIRMSKLEFYCNRPTLVALINFGVDLSSDNSGVTRPNAENPDDKHANNDKIEEFGHASSIKGLLGSGKGRVVFNLHMNVDSVTMFLNKEDGSQLAMFVQESFLLDIKVHPSSTSIEGTLGNFRLCDLSLGPDHCWGWLCDLRNQEAESLIQFSFNSYSIGDDDHEGYDYSLSGRLNAVRIVFLYRFVQEITAYFMELATPHTEEAIKLVDKVGGIEWLIQKYEVDGASAVKLDLSLDTPIIVVPRNSMSKDFMQLDLGHLRISNTFSWHGFPEKDPSAVHLDVLDAEMLGINMAVGINGSIGKPMIREGREVHVYVRRSLRDVFRKVPTFCLEVKVGSLHAVMSDKEYNVILNCFYMNLCEPPTIPPSFRSSKSSAKDTIKLLADKVNMNSQVLLSRTVTIVAVEVDYALLELCYGADKESPLAHVILEGLWVSYRMTSLSEADLYITLPKFSIQDNRPNTKAEMRLMLGSCTDVPKQMSPERSGDLPNSTMFLMDGRWRLSSQSFVVRVQQPRILFVPDFLLAVCEFFVPALGTITGRDEMMDPKNDPISKKNCIFLSAPLYKQTEDVVQLSPSLQLIADAVGMDEYVYDGCGKTICLVNEKEEKELHSSVIRPIIIIGRGKRLRFVNVKFENGLLLRKYTYLSNDSSYSVSMEDGVEISFMDDNSTNRNHKDSDYFEEVSQTSHASDTVQCEPSKIPSFSFEAQVISPEFTFYDISKSSLDDSTHGEKLLRAKADFSFMYASKEDDRWIRGLLKDLTVEAGSGLVVLDPVDVSGGYTSVKDKTNITIMFTDIFAHLSLSVISLLLNLQCQASTALQFGNVDPLSPCTNFDRIWVSPKENGRLSNLTFWRPRAPSNYVVLGDCVTSRPNPPSQSVLAVSNTYGRVRKPLGFKLIGMFSRIQGQQTDEGFSDIDSDCSLWLPVAPAGYLALGCVAHVGNQPPPNHIVHCIRSDLVTSTTHLECLANSSANLLFESGFSIWRLDNCLGSFYAHPSVDCPSKDSCFDLNHLLLLNFSLRQSSVNESLRDFSSEHENEGLQTSNHGATSSGWDVLRSISKASTYYISTPNFERIWWDRGGDLRRSFSIWRPIPRLGYATLGDCITEGLEPPPFGIIFKADDPEISAKPVQFTKVAHIGRKSPEEAFFWYPIAPPGYASLGCIVTLHDEAPLLESVCCPRIDLVSQANIAEVPISRSSSSKASQCWSIWKLENQACTFLARSDLKKPSTRLALAIGDSIKPKTRDNITAEMKIRCFSLTVLDSLCGMMTPLFDATITNIKLASHGRLEAMNAVLISSFAASTFNIQLEAWEPLVEPFEGIFKLETYDTDLSQPLSVGKRMRIAATSALNVNLSAANVGTLAQTVDSWRRQRELEKKAMRLLENVSGPDASDTKSTPLALDEDDFQTVIVENRLGCDIYLKKTQDNFDTVNLLRHDDSAALWVPPPRYSDRLNVLDESREPRCYVAVQIFEAKGLPLLDDGNSHRFFCALRLLVENQETNSQKLFLQSARTKCVKPLTMEVNGSNEGTAKWNELFFFEVPRKGMAKLEVEVTNLAAKAGKGEVVGACSFSVGHGAGLLRKVASVKMLHQMSDVQSVTSYPLKSRGQHIDELHSHCLLSVSTSFIEKSMVTDFDKKRGDGKDLDGDMGFWVGLGPEGPWDGFRSLLPLAVIPRKLKDDFVALEVSMKDGKKHAVYRGLAMVKNESDIRLNISTCPVSLLNGHDVSSSVSSNNTIIEEIFENQQYSPVAGWCNYEYGSRDKSPGPGRWSTRNFSYSSKEFFEPPLPPGWKWASTWTVDRSQFVDADGWAYGPDHQSLKWPPNSAKSGTKSARDAVRRRRWTRTRQDVNDWATTNQDFLDITICPDQSSVLPWRSMSRDSNQCLRIRPSSDDSQMSYAWGRPVSVEKNSLSVDQASLSRQSTLKRGSKTPISPLRLDQLEKKDLLWCCPGSSDRLFWLSIGTDASVLHTDLNTPVYDWKISASSPLRLENKLPCSAEFKIWERLGDGKSVERQHGYVSSRGTVHIYSADIRNPIYIVLNIQGGWVMEKDPALILDIGGGYHVSSFLMFHQQKKRRLRVSIERDLGGTAASPKTIRFFVPYWINNDSFLPLEYRVVEIEPLESADVDSLLVSEAVKSAKSASKYPSTSVAGKQVGRRRNIQVLEAIEDTTPTPSMLSPQDYVGRGGVMLFSSRNDMYLSPRVGISVAIRNSENFSPGVSLLELEKKQRVDANAFHSDGTYHKLSAVLHMTSDRTKVVHFQPHTMFINRVGFSICVQQCDTHSLEWIYPTEPPKHFGWQSGKPELLKLRMDGYQWSAPFTVASEGLMCICLRSELGSDRINLSIEVRGGTKISRYEVIFRPSSFSSPYRIENRSFFLPIQFRQVHGSNDSWRSLHPNAAASFSWEDIGRQRFLEVLVDGDDPMTSQKYDIDEIKDHQPIQVSGGPRRGIRVSIIREEKVNVVKISDWMPENEAPTLLNRSISSVQQISESMSQLQQTTLGADCEFHLILEVADLGLSIVDHTPEEILYLTLQNFLLSYSTGLGSGISRLKIRMGGIQIDNQLPLTPVPVLFRPQRVGEDTDYIFKLSMTQQSSGSLDLCIYPYIGLQGPENTAFLINIHEPIIWRLHGLIQQANISRIFETQSTSVSVDPIIQVGVLNISEIRFKVTMAMSPTQRPVGVLGFWASLMTALGNTENMPVRINQRFQENVSMRHSVLVNNAVSNIKKDVLSQPLQLLSGVDILGNASSALGHMSKGVAALSMDKKFIQSRQRQDNKGVEDFGDVIREGGGALAKGLFRGFTGILTKPLEGAKASGVEGFVQGVGKGLIGAAAQPVSGVLDLLSKTTEGANAMRMKIASAIASEDQLLRRRLPRVISGDNLLRPYDEYKARGQVILQLAESGSFFGQVDLFKVRGKFALTDAYEDHYALPKGRIILVTHRRVLLLQQPSNLIAQKKFNPARDPCSVLWDVAWDDLVTMELIHGKKDHLNSPPSRVILYLHSKLLDGKDQIRIIKCAPDSNQAFEVYSSIEQARSTYGPTQSMALLKRKVTKPYSPMIDAVVPKGGYTLSPQHMPSSVSLTSTLGAVNND</sequence>
<feature type="domain" description="C2" evidence="5">
    <location>
        <begin position="2586"/>
        <end position="2728"/>
    </location>
</feature>
<accession>A0ABD3BI98</accession>
<evidence type="ECO:0000313" key="6">
    <source>
        <dbReference type="EMBL" id="KAL3617166.1"/>
    </source>
</evidence>
<protein>
    <recommendedName>
        <fullName evidence="5">C2 domain-containing protein</fullName>
    </recommendedName>
</protein>
<keyword evidence="7" id="KW-1185">Reference proteome</keyword>
<evidence type="ECO:0000313" key="7">
    <source>
        <dbReference type="Proteomes" id="UP001632038"/>
    </source>
</evidence>
<keyword evidence="3" id="KW-0445">Lipid transport</keyword>
<reference evidence="7" key="1">
    <citation type="journal article" date="2024" name="IScience">
        <title>Strigolactones Initiate the Formation of Haustorium-like Structures in Castilleja.</title>
        <authorList>
            <person name="Buerger M."/>
            <person name="Peterson D."/>
            <person name="Chory J."/>
        </authorList>
    </citation>
    <scope>NUCLEOTIDE SEQUENCE [LARGE SCALE GENOMIC DNA]</scope>
</reference>
<dbReference type="Pfam" id="PF12624">
    <property type="entry name" value="VPS13_N"/>
    <property type="match status" value="1"/>
</dbReference>
<comment type="similarity">
    <text evidence="1">Belongs to the VPS13 family.</text>
</comment>
<feature type="region of interest" description="Disordered" evidence="4">
    <location>
        <begin position="2952"/>
        <end position="2976"/>
    </location>
</feature>
<dbReference type="CDD" id="cd00030">
    <property type="entry name" value="C2"/>
    <property type="match status" value="1"/>
</dbReference>
<dbReference type="InterPro" id="IPR009291">
    <property type="entry name" value="Vps62"/>
</dbReference>
<evidence type="ECO:0000256" key="3">
    <source>
        <dbReference type="ARBA" id="ARBA00023055"/>
    </source>
</evidence>
<dbReference type="GO" id="GO:0005737">
    <property type="term" value="C:cytoplasm"/>
    <property type="evidence" value="ECO:0007669"/>
    <property type="project" value="UniProtKB-ARBA"/>
</dbReference>
<comment type="caution">
    <text evidence="6">The sequence shown here is derived from an EMBL/GenBank/DDBJ whole genome shotgun (WGS) entry which is preliminary data.</text>
</comment>
<organism evidence="6 7">
    <name type="scientific">Castilleja foliolosa</name>
    <dbReference type="NCBI Taxonomy" id="1961234"/>
    <lineage>
        <taxon>Eukaryota</taxon>
        <taxon>Viridiplantae</taxon>
        <taxon>Streptophyta</taxon>
        <taxon>Embryophyta</taxon>
        <taxon>Tracheophyta</taxon>
        <taxon>Spermatophyta</taxon>
        <taxon>Magnoliopsida</taxon>
        <taxon>eudicotyledons</taxon>
        <taxon>Gunneridae</taxon>
        <taxon>Pentapetalae</taxon>
        <taxon>asterids</taxon>
        <taxon>lamiids</taxon>
        <taxon>Lamiales</taxon>
        <taxon>Orobanchaceae</taxon>
        <taxon>Pedicularideae</taxon>
        <taxon>Castillejinae</taxon>
        <taxon>Castilleja</taxon>
    </lineage>
</organism>
<evidence type="ECO:0000259" key="5">
    <source>
        <dbReference type="PROSITE" id="PS50004"/>
    </source>
</evidence>
<dbReference type="InterPro" id="IPR000008">
    <property type="entry name" value="C2_dom"/>
</dbReference>
<name>A0ABD3BI98_9LAMI</name>
<dbReference type="Pfam" id="PF06101">
    <property type="entry name" value="Vps62"/>
    <property type="match status" value="2"/>
</dbReference>
<dbReference type="PROSITE" id="PS50004">
    <property type="entry name" value="C2"/>
    <property type="match status" value="1"/>
</dbReference>
<dbReference type="GO" id="GO:0098588">
    <property type="term" value="C:bounding membrane of organelle"/>
    <property type="evidence" value="ECO:0007669"/>
    <property type="project" value="UniProtKB-ARBA"/>
</dbReference>
<dbReference type="InterPro" id="IPR026854">
    <property type="entry name" value="VPS13_N"/>
</dbReference>
<gene>
    <name evidence="6" type="ORF">CASFOL_038913</name>
</gene>
<dbReference type="Pfam" id="PF06398">
    <property type="entry name" value="Pex24p"/>
    <property type="match status" value="1"/>
</dbReference>
<dbReference type="Proteomes" id="UP001632038">
    <property type="component" value="Unassembled WGS sequence"/>
</dbReference>
<dbReference type="EMBL" id="JAVIJP010000086">
    <property type="protein sequence ID" value="KAL3617166.1"/>
    <property type="molecule type" value="Genomic_DNA"/>
</dbReference>
<dbReference type="PANTHER" id="PTHR45523:SF2">
    <property type="entry name" value="OS02G0470600 PROTEIN"/>
    <property type="match status" value="1"/>
</dbReference>